<feature type="region of interest" description="Disordered" evidence="1">
    <location>
        <begin position="444"/>
        <end position="465"/>
    </location>
</feature>
<feature type="compositionally biased region" description="Basic residues" evidence="1">
    <location>
        <begin position="299"/>
        <end position="308"/>
    </location>
</feature>
<feature type="compositionally biased region" description="Polar residues" evidence="1">
    <location>
        <begin position="279"/>
        <end position="291"/>
    </location>
</feature>
<proteinExistence type="predicted"/>
<dbReference type="eggNOG" id="ENOG502T69F">
    <property type="taxonomic scope" value="Eukaryota"/>
</dbReference>
<feature type="compositionally biased region" description="Low complexity" evidence="1">
    <location>
        <begin position="505"/>
        <end position="531"/>
    </location>
</feature>
<dbReference type="HOGENOM" id="CLU_489153_0_0_1"/>
<feature type="compositionally biased region" description="Polar residues" evidence="1">
    <location>
        <begin position="341"/>
        <end position="370"/>
    </location>
</feature>
<keyword evidence="3" id="KW-1185">Reference proteome</keyword>
<dbReference type="EMBL" id="GL988040">
    <property type="protein sequence ID" value="EGS22384.1"/>
    <property type="molecule type" value="Genomic_DNA"/>
</dbReference>
<feature type="compositionally biased region" description="Basic residues" evidence="1">
    <location>
        <begin position="101"/>
        <end position="110"/>
    </location>
</feature>
<reference evidence="2 3" key="1">
    <citation type="journal article" date="2011" name="Cell">
        <title>Insight into structure and assembly of the nuclear pore complex by utilizing the genome of a eukaryotic thermophile.</title>
        <authorList>
            <person name="Amlacher S."/>
            <person name="Sarges P."/>
            <person name="Flemming D."/>
            <person name="van Noort V."/>
            <person name="Kunze R."/>
            <person name="Devos D.P."/>
            <person name="Arumugam M."/>
            <person name="Bork P."/>
            <person name="Hurt E."/>
        </authorList>
    </citation>
    <scope>NUCLEOTIDE SEQUENCE [LARGE SCALE GENOMIC DNA]</scope>
    <source>
        <strain evidence="3">DSM 1495 / CBS 144.50 / IMI 039719</strain>
    </source>
</reference>
<evidence type="ECO:0000313" key="2">
    <source>
        <dbReference type="EMBL" id="EGS22384.1"/>
    </source>
</evidence>
<sequence length="557" mass="60868">MCTYDYTPYTGCPAGQQHYFIQWMKCHKAVERRRYCPIEKSTEAEVLRKLSPNVLSCPLHGPIAVQQHLLDAVRQEEDNRDRDAERGRSRLRARSALGGKHSLRAKRRKNARDSDSEDESSSKEKWEPKKPDYETRLDEVPQEEEQQEKKQAETPADIQTTPLKRQDSHRRANSVDLRPLRTGSIRQTRSEVSLPLTDKNADGHPSADETESSAASTTKRRSRPRNPPNGVIIGLPSSPDMHRRASVRRTSSEAILRKLEGSEQETQPPVPPLPSSVSTMPEISEQAQSAPEQLPQAKALRRGHRGPRSLRERSVEPPMRRIDENIASDQEETELPPARSMTATPEPSAQPTTTTTRAQDPRRQLSTLQIPTHRPTFLREASPASALSTSPSAGRSVSSMGSISSMATTLNSAVSPASTVNTAFTSFSNSVSPVQEGTETFRRDMMGGIPGAMSSRSTLPGLPEACGSETNLAVVLGRKSGDSGYRSSTGSVLQRPGSGGKEGQEQAQAQGLGISTPTQIQQREQQEQQQQVGGSVPTQAGSPTGGKTTARAPPPHR</sequence>
<feature type="compositionally biased region" description="Polar residues" evidence="1">
    <location>
        <begin position="532"/>
        <end position="547"/>
    </location>
</feature>
<dbReference type="OMA" id="MNETADQ"/>
<accession>G0S301</accession>
<dbReference type="KEGG" id="cthr:CTHT_0019140"/>
<feature type="region of interest" description="Disordered" evidence="1">
    <location>
        <begin position="74"/>
        <end position="403"/>
    </location>
</feature>
<feature type="compositionally biased region" description="Low complexity" evidence="1">
    <location>
        <begin position="381"/>
        <end position="403"/>
    </location>
</feature>
<protein>
    <submittedName>
        <fullName evidence="2">Uncharacterized protein</fullName>
    </submittedName>
</protein>
<feature type="compositionally biased region" description="Basic and acidic residues" evidence="1">
    <location>
        <begin position="120"/>
        <end position="139"/>
    </location>
</feature>
<organism evidence="3">
    <name type="scientific">Chaetomium thermophilum (strain DSM 1495 / CBS 144.50 / IMI 039719)</name>
    <name type="common">Thermochaetoides thermophila</name>
    <dbReference type="NCBI Taxonomy" id="759272"/>
    <lineage>
        <taxon>Eukaryota</taxon>
        <taxon>Fungi</taxon>
        <taxon>Dikarya</taxon>
        <taxon>Ascomycota</taxon>
        <taxon>Pezizomycotina</taxon>
        <taxon>Sordariomycetes</taxon>
        <taxon>Sordariomycetidae</taxon>
        <taxon>Sordariales</taxon>
        <taxon>Chaetomiaceae</taxon>
        <taxon>Thermochaetoides</taxon>
    </lineage>
</organism>
<gene>
    <name evidence="2" type="ORF">CTHT_0019140</name>
</gene>
<feature type="region of interest" description="Disordered" evidence="1">
    <location>
        <begin position="479"/>
        <end position="557"/>
    </location>
</feature>
<dbReference type="GeneID" id="18255952"/>
<dbReference type="Proteomes" id="UP000008066">
    <property type="component" value="Unassembled WGS sequence"/>
</dbReference>
<evidence type="ECO:0000313" key="3">
    <source>
        <dbReference type="Proteomes" id="UP000008066"/>
    </source>
</evidence>
<dbReference type="OrthoDB" id="4586417at2759"/>
<dbReference type="AlphaFoldDB" id="G0S301"/>
<dbReference type="RefSeq" id="XP_006692403.1">
    <property type="nucleotide sequence ID" value="XM_006692340.1"/>
</dbReference>
<feature type="compositionally biased region" description="Basic and acidic residues" evidence="1">
    <location>
        <begin position="309"/>
        <end position="324"/>
    </location>
</feature>
<evidence type="ECO:0000256" key="1">
    <source>
        <dbReference type="SAM" id="MobiDB-lite"/>
    </source>
</evidence>
<feature type="compositionally biased region" description="Basic and acidic residues" evidence="1">
    <location>
        <begin position="74"/>
        <end position="88"/>
    </location>
</feature>
<name>G0S301_CHATD</name>